<sequence>MSGGGLTPDRGWVATPEGEHLRGRRVRDTRPEVALRKAVHRLGLRFRLHQRVAPRCTADFVLPRYHVAVFVDGCFWHGCPKHGPKVFRGPNAERWTDKIETNRARDRRNTEAAEAAGWTVLRVWECEVKASPAAAALMVAERCPAPTRVTGQEQAADRASHSEHP</sequence>
<organism evidence="8 9">
    <name type="scientific">Streptomyces puniciscabiei</name>
    <dbReference type="NCBI Taxonomy" id="164348"/>
    <lineage>
        <taxon>Bacteria</taxon>
        <taxon>Bacillati</taxon>
        <taxon>Actinomycetota</taxon>
        <taxon>Actinomycetes</taxon>
        <taxon>Kitasatosporales</taxon>
        <taxon>Streptomycetaceae</taxon>
        <taxon>Streptomyces</taxon>
    </lineage>
</organism>
<keyword evidence="3" id="KW-0227">DNA damage</keyword>
<keyword evidence="4" id="KW-0378">Hydrolase</keyword>
<dbReference type="GO" id="GO:0016787">
    <property type="term" value="F:hydrolase activity"/>
    <property type="evidence" value="ECO:0007669"/>
    <property type="project" value="UniProtKB-KW"/>
</dbReference>
<dbReference type="Gene3D" id="3.40.960.10">
    <property type="entry name" value="VSR Endonuclease"/>
    <property type="match status" value="1"/>
</dbReference>
<comment type="similarity">
    <text evidence="6">Belongs to the Vsr family.</text>
</comment>
<reference evidence="8 9" key="1">
    <citation type="submission" date="2019-06" db="EMBL/GenBank/DDBJ databases">
        <title>Sequencing the genomes of 1000 actinobacteria strains.</title>
        <authorList>
            <person name="Klenk H.-P."/>
        </authorList>
    </citation>
    <scope>NUCLEOTIDE SEQUENCE [LARGE SCALE GENOMIC DNA]</scope>
    <source>
        <strain evidence="8 9">DSM 41929</strain>
    </source>
</reference>
<evidence type="ECO:0000256" key="7">
    <source>
        <dbReference type="SAM" id="MobiDB-lite"/>
    </source>
</evidence>
<feature type="region of interest" description="Disordered" evidence="7">
    <location>
        <begin position="1"/>
        <end position="26"/>
    </location>
</feature>
<protein>
    <submittedName>
        <fullName evidence="8">T/G mismatch-specific endonuclease</fullName>
    </submittedName>
</protein>
<evidence type="ECO:0000256" key="6">
    <source>
        <dbReference type="ARBA" id="ARBA00029466"/>
    </source>
</evidence>
<dbReference type="Proteomes" id="UP000318103">
    <property type="component" value="Unassembled WGS sequence"/>
</dbReference>
<name>A0A542UEP4_9ACTN</name>
<keyword evidence="9" id="KW-1185">Reference proteome</keyword>
<keyword evidence="2 8" id="KW-0255">Endonuclease</keyword>
<dbReference type="AlphaFoldDB" id="A0A542UEP4"/>
<dbReference type="OrthoDB" id="9801520at2"/>
<dbReference type="GO" id="GO:0004519">
    <property type="term" value="F:endonuclease activity"/>
    <property type="evidence" value="ECO:0007669"/>
    <property type="project" value="UniProtKB-KW"/>
</dbReference>
<dbReference type="InterPro" id="IPR011335">
    <property type="entry name" value="Restrct_endonuc-II-like"/>
</dbReference>
<keyword evidence="5" id="KW-0234">DNA repair</keyword>
<dbReference type="CDD" id="cd00221">
    <property type="entry name" value="Vsr"/>
    <property type="match status" value="1"/>
</dbReference>
<proteinExistence type="inferred from homology"/>
<evidence type="ECO:0000256" key="4">
    <source>
        <dbReference type="ARBA" id="ARBA00022801"/>
    </source>
</evidence>
<evidence type="ECO:0000313" key="8">
    <source>
        <dbReference type="EMBL" id="TQK97549.1"/>
    </source>
</evidence>
<dbReference type="Pfam" id="PF03852">
    <property type="entry name" value="Vsr"/>
    <property type="match status" value="1"/>
</dbReference>
<dbReference type="EMBL" id="VFNX01000001">
    <property type="protein sequence ID" value="TQK97549.1"/>
    <property type="molecule type" value="Genomic_DNA"/>
</dbReference>
<dbReference type="GO" id="GO:0006298">
    <property type="term" value="P:mismatch repair"/>
    <property type="evidence" value="ECO:0007669"/>
    <property type="project" value="InterPro"/>
</dbReference>
<keyword evidence="1" id="KW-0540">Nuclease</keyword>
<dbReference type="InterPro" id="IPR004603">
    <property type="entry name" value="DNA_mismatch_endonuc_vsr"/>
</dbReference>
<feature type="compositionally biased region" description="Basic and acidic residues" evidence="7">
    <location>
        <begin position="17"/>
        <end position="26"/>
    </location>
</feature>
<gene>
    <name evidence="8" type="ORF">FB563_2524</name>
</gene>
<evidence type="ECO:0000313" key="9">
    <source>
        <dbReference type="Proteomes" id="UP000318103"/>
    </source>
</evidence>
<dbReference type="NCBIfam" id="TIGR00632">
    <property type="entry name" value="vsr"/>
    <property type="match status" value="1"/>
</dbReference>
<dbReference type="SUPFAM" id="SSF52980">
    <property type="entry name" value="Restriction endonuclease-like"/>
    <property type="match status" value="1"/>
</dbReference>
<evidence type="ECO:0000256" key="3">
    <source>
        <dbReference type="ARBA" id="ARBA00022763"/>
    </source>
</evidence>
<comment type="caution">
    <text evidence="8">The sequence shown here is derived from an EMBL/GenBank/DDBJ whole genome shotgun (WGS) entry which is preliminary data.</text>
</comment>
<evidence type="ECO:0000256" key="2">
    <source>
        <dbReference type="ARBA" id="ARBA00022759"/>
    </source>
</evidence>
<dbReference type="RefSeq" id="WP_004939603.1">
    <property type="nucleotide sequence ID" value="NZ_JBPJFI010000001.1"/>
</dbReference>
<accession>A0A542UEP4</accession>
<evidence type="ECO:0000256" key="5">
    <source>
        <dbReference type="ARBA" id="ARBA00023204"/>
    </source>
</evidence>
<evidence type="ECO:0000256" key="1">
    <source>
        <dbReference type="ARBA" id="ARBA00022722"/>
    </source>
</evidence>